<dbReference type="EMBL" id="MLJW01004130">
    <property type="protein sequence ID" value="OIQ70584.1"/>
    <property type="molecule type" value="Genomic_DNA"/>
</dbReference>
<accession>A0A1J5PIH3</accession>
<sequence>MLIVMKHRNFHARLELRLDLEALRTLDILEIDATEGRFQRRHGLDHALDGIGRDFNVEDVDPCEFLEQDRLAFHDRLRRQRTDIAKAKHGGTVTDHGDQIGTRGQRSRLRRIVRDFRAGGRDARRIGQREVALVGERLGRLNLELTGPRQPVVGERRRVKIFRIGRHTFSSVSGRPGKVDFVRLGVSFPADGSCM</sequence>
<comment type="caution">
    <text evidence="1">The sequence shown here is derived from an EMBL/GenBank/DDBJ whole genome shotgun (WGS) entry which is preliminary data.</text>
</comment>
<organism evidence="1">
    <name type="scientific">mine drainage metagenome</name>
    <dbReference type="NCBI Taxonomy" id="410659"/>
    <lineage>
        <taxon>unclassified sequences</taxon>
        <taxon>metagenomes</taxon>
        <taxon>ecological metagenomes</taxon>
    </lineage>
</organism>
<proteinExistence type="predicted"/>
<protein>
    <submittedName>
        <fullName evidence="1">Uncharacterized protein</fullName>
    </submittedName>
</protein>
<dbReference type="AlphaFoldDB" id="A0A1J5PIH3"/>
<evidence type="ECO:0000313" key="1">
    <source>
        <dbReference type="EMBL" id="OIQ70584.1"/>
    </source>
</evidence>
<name>A0A1J5PIH3_9ZZZZ</name>
<reference evidence="1" key="1">
    <citation type="submission" date="2016-10" db="EMBL/GenBank/DDBJ databases">
        <title>Sequence of Gallionella enrichment culture.</title>
        <authorList>
            <person name="Poehlein A."/>
            <person name="Muehling M."/>
            <person name="Daniel R."/>
        </authorList>
    </citation>
    <scope>NUCLEOTIDE SEQUENCE</scope>
</reference>
<gene>
    <name evidence="1" type="ORF">GALL_478020</name>
</gene>